<evidence type="ECO:0000256" key="1">
    <source>
        <dbReference type="SAM" id="MobiDB-lite"/>
    </source>
</evidence>
<proteinExistence type="predicted"/>
<organism evidence="2 3">
    <name type="scientific">Conexibacter stalactiti</name>
    <dbReference type="NCBI Taxonomy" id="1940611"/>
    <lineage>
        <taxon>Bacteria</taxon>
        <taxon>Bacillati</taxon>
        <taxon>Actinomycetota</taxon>
        <taxon>Thermoleophilia</taxon>
        <taxon>Solirubrobacterales</taxon>
        <taxon>Conexibacteraceae</taxon>
        <taxon>Conexibacter</taxon>
    </lineage>
</organism>
<keyword evidence="3" id="KW-1185">Reference proteome</keyword>
<evidence type="ECO:0000313" key="2">
    <source>
        <dbReference type="EMBL" id="MDW5597667.1"/>
    </source>
</evidence>
<name>A0ABU4HY95_9ACTN</name>
<accession>A0ABU4HY95</accession>
<reference evidence="2 3" key="2">
    <citation type="submission" date="2023-10" db="EMBL/GenBank/DDBJ databases">
        <authorList>
            <person name="Han X.F."/>
        </authorList>
    </citation>
    <scope>NUCLEOTIDE SEQUENCE [LARGE SCALE GENOMIC DNA]</scope>
    <source>
        <strain evidence="2 3">KCTC 39840</strain>
    </source>
</reference>
<dbReference type="Proteomes" id="UP001284601">
    <property type="component" value="Unassembled WGS sequence"/>
</dbReference>
<dbReference type="RefSeq" id="WP_318600133.1">
    <property type="nucleotide sequence ID" value="NZ_JAWSTH010000097.1"/>
</dbReference>
<reference evidence="3" key="1">
    <citation type="submission" date="2023-07" db="EMBL/GenBank/DDBJ databases">
        <title>Conexibacter stalactiti sp. nov., isolated from stalactites in a lava cave and emended description of the genus Conexibacter.</title>
        <authorList>
            <person name="Lee S.D."/>
        </authorList>
    </citation>
    <scope>NUCLEOTIDE SEQUENCE [LARGE SCALE GENOMIC DNA]</scope>
    <source>
        <strain evidence="3">KCTC 39840</strain>
    </source>
</reference>
<dbReference type="EMBL" id="JAWSTH010000097">
    <property type="protein sequence ID" value="MDW5597667.1"/>
    <property type="molecule type" value="Genomic_DNA"/>
</dbReference>
<protein>
    <submittedName>
        <fullName evidence="2">Uncharacterized protein</fullName>
    </submittedName>
</protein>
<feature type="region of interest" description="Disordered" evidence="1">
    <location>
        <begin position="200"/>
        <end position="234"/>
    </location>
</feature>
<gene>
    <name evidence="2" type="ORF">R7226_25170</name>
</gene>
<comment type="caution">
    <text evidence="2">The sequence shown here is derived from an EMBL/GenBank/DDBJ whole genome shotgun (WGS) entry which is preliminary data.</text>
</comment>
<evidence type="ECO:0000313" key="3">
    <source>
        <dbReference type="Proteomes" id="UP001284601"/>
    </source>
</evidence>
<feature type="compositionally biased region" description="Polar residues" evidence="1">
    <location>
        <begin position="225"/>
        <end position="234"/>
    </location>
</feature>
<sequence>MSSRALGPFVTPWSLRRAARELLLGHHLGIYLDEIVRQQTPVGHPVTRIERPLDVICRERPRARAEERLPLLAVGCPGTLDDIRYRAADGHYEGTLKLVVHALTSAADELIGGETASILALGAATLLLHELPLRTGFKVRWLGVVAESPADDPARAPAPLDHLSVNVNVSAEAERTLHAEGHVLAVSGVLLSDLGGPLPPELRDPPIEDPALDLEDGPRVEEIALTTTPFEEIP</sequence>